<keyword evidence="3" id="KW-0378">Hydrolase</keyword>
<evidence type="ECO:0000259" key="7">
    <source>
        <dbReference type="Pfam" id="PF08127"/>
    </source>
</evidence>
<evidence type="ECO:0000256" key="1">
    <source>
        <dbReference type="ARBA" id="ARBA00022670"/>
    </source>
</evidence>
<dbReference type="Proteomes" id="UP001162156">
    <property type="component" value="Unassembled WGS sequence"/>
</dbReference>
<evidence type="ECO:0000256" key="3">
    <source>
        <dbReference type="ARBA" id="ARBA00022801"/>
    </source>
</evidence>
<proteinExistence type="predicted"/>
<dbReference type="AlphaFoldDB" id="A0AAV8WHR0"/>
<dbReference type="EMBL" id="JANEYF010005972">
    <property type="protein sequence ID" value="KAJ8926214.1"/>
    <property type="molecule type" value="Genomic_DNA"/>
</dbReference>
<gene>
    <name evidence="8" type="ORF">NQ314_021434</name>
</gene>
<dbReference type="SUPFAM" id="SSF54001">
    <property type="entry name" value="Cysteine proteinases"/>
    <property type="match status" value="1"/>
</dbReference>
<keyword evidence="1" id="KW-0645">Protease</keyword>
<evidence type="ECO:0000259" key="6">
    <source>
        <dbReference type="Pfam" id="PF00112"/>
    </source>
</evidence>
<dbReference type="Gene3D" id="3.90.70.10">
    <property type="entry name" value="Cysteine proteinases"/>
    <property type="match status" value="1"/>
</dbReference>
<protein>
    <recommendedName>
        <fullName evidence="10">Peptidase C1A papain C-terminal domain-containing protein</fullName>
    </recommendedName>
</protein>
<evidence type="ECO:0000256" key="5">
    <source>
        <dbReference type="ARBA" id="ARBA00023157"/>
    </source>
</evidence>
<reference evidence="8" key="1">
    <citation type="journal article" date="2023" name="Insect Mol. Biol.">
        <title>Genome sequencing provides insights into the evolution of gene families encoding plant cell wall-degrading enzymes in longhorned beetles.</title>
        <authorList>
            <person name="Shin N.R."/>
            <person name="Okamura Y."/>
            <person name="Kirsch R."/>
            <person name="Pauchet Y."/>
        </authorList>
    </citation>
    <scope>NUCLEOTIDE SEQUENCE</scope>
    <source>
        <strain evidence="8">RBIC_L_NR</strain>
    </source>
</reference>
<dbReference type="GO" id="GO:0004197">
    <property type="term" value="F:cysteine-type endopeptidase activity"/>
    <property type="evidence" value="ECO:0007669"/>
    <property type="project" value="InterPro"/>
</dbReference>
<keyword evidence="4" id="KW-0788">Thiol protease</keyword>
<evidence type="ECO:0000313" key="8">
    <source>
        <dbReference type="EMBL" id="KAJ8926214.1"/>
    </source>
</evidence>
<dbReference type="InterPro" id="IPR000668">
    <property type="entry name" value="Peptidase_C1A_C"/>
</dbReference>
<dbReference type="PROSITE" id="PS51257">
    <property type="entry name" value="PROKAR_LIPOPROTEIN"/>
    <property type="match status" value="1"/>
</dbReference>
<dbReference type="InterPro" id="IPR012599">
    <property type="entry name" value="Propeptide_C1A"/>
</dbReference>
<feature type="domain" description="Peptidase C1A propeptide" evidence="7">
    <location>
        <begin position="37"/>
        <end position="77"/>
    </location>
</feature>
<dbReference type="Pfam" id="PF08127">
    <property type="entry name" value="Propeptide_C1"/>
    <property type="match status" value="1"/>
</dbReference>
<sequence length="135" mass="15088">MVSIVERTFRFAAMKIVSCFILIAVSCALASLKIHPLSDDFINSINSKQSTWKAGKNFAINTPVSHIRGLLGALKNPTKTLPTRLHAINERAEIPEYFDAREQWPQCTSIGEISDQASCGSCWVGLKYLLFRMIK</sequence>
<feature type="domain" description="Peptidase C1A papain C-terminal" evidence="6">
    <location>
        <begin position="94"/>
        <end position="123"/>
    </location>
</feature>
<dbReference type="InterPro" id="IPR038765">
    <property type="entry name" value="Papain-like_cys_pep_sf"/>
</dbReference>
<evidence type="ECO:0000256" key="2">
    <source>
        <dbReference type="ARBA" id="ARBA00022729"/>
    </source>
</evidence>
<keyword evidence="9" id="KW-1185">Reference proteome</keyword>
<keyword evidence="5" id="KW-1015">Disulfide bond</keyword>
<comment type="caution">
    <text evidence="8">The sequence shown here is derived from an EMBL/GenBank/DDBJ whole genome shotgun (WGS) entry which is preliminary data.</text>
</comment>
<name>A0AAV8WHR0_9CUCU</name>
<keyword evidence="2" id="KW-0732">Signal</keyword>
<evidence type="ECO:0000313" key="9">
    <source>
        <dbReference type="Proteomes" id="UP001162156"/>
    </source>
</evidence>
<dbReference type="GO" id="GO:0006508">
    <property type="term" value="P:proteolysis"/>
    <property type="evidence" value="ECO:0007669"/>
    <property type="project" value="UniProtKB-KW"/>
</dbReference>
<evidence type="ECO:0000256" key="4">
    <source>
        <dbReference type="ARBA" id="ARBA00022807"/>
    </source>
</evidence>
<evidence type="ECO:0008006" key="10">
    <source>
        <dbReference type="Google" id="ProtNLM"/>
    </source>
</evidence>
<organism evidence="8 9">
    <name type="scientific">Rhamnusium bicolor</name>
    <dbReference type="NCBI Taxonomy" id="1586634"/>
    <lineage>
        <taxon>Eukaryota</taxon>
        <taxon>Metazoa</taxon>
        <taxon>Ecdysozoa</taxon>
        <taxon>Arthropoda</taxon>
        <taxon>Hexapoda</taxon>
        <taxon>Insecta</taxon>
        <taxon>Pterygota</taxon>
        <taxon>Neoptera</taxon>
        <taxon>Endopterygota</taxon>
        <taxon>Coleoptera</taxon>
        <taxon>Polyphaga</taxon>
        <taxon>Cucujiformia</taxon>
        <taxon>Chrysomeloidea</taxon>
        <taxon>Cerambycidae</taxon>
        <taxon>Lepturinae</taxon>
        <taxon>Rhagiini</taxon>
        <taxon>Rhamnusium</taxon>
    </lineage>
</organism>
<dbReference type="Pfam" id="PF00112">
    <property type="entry name" value="Peptidase_C1"/>
    <property type="match status" value="1"/>
</dbReference>
<accession>A0AAV8WHR0</accession>